<protein>
    <submittedName>
        <fullName evidence="2">Uncharacterized protein</fullName>
    </submittedName>
</protein>
<evidence type="ECO:0000313" key="2">
    <source>
        <dbReference type="EMBL" id="GAA0454412.1"/>
    </source>
</evidence>
<feature type="compositionally biased region" description="Basic and acidic residues" evidence="1">
    <location>
        <begin position="168"/>
        <end position="182"/>
    </location>
</feature>
<dbReference type="Proteomes" id="UP001500909">
    <property type="component" value="Unassembled WGS sequence"/>
</dbReference>
<proteinExistence type="predicted"/>
<organism evidence="2 3">
    <name type="scientific">Streptomyces olivaceiscleroticus</name>
    <dbReference type="NCBI Taxonomy" id="68245"/>
    <lineage>
        <taxon>Bacteria</taxon>
        <taxon>Bacillati</taxon>
        <taxon>Actinomycetota</taxon>
        <taxon>Actinomycetes</taxon>
        <taxon>Kitasatosporales</taxon>
        <taxon>Streptomycetaceae</taxon>
        <taxon>Streptomyces</taxon>
    </lineage>
</organism>
<keyword evidence="3" id="KW-1185">Reference proteome</keyword>
<accession>A0ABP3JK82</accession>
<feature type="region of interest" description="Disordered" evidence="1">
    <location>
        <begin position="162"/>
        <end position="194"/>
    </location>
</feature>
<name>A0ABP3JK82_9ACTN</name>
<dbReference type="EMBL" id="BAAABY010000011">
    <property type="protein sequence ID" value="GAA0454412.1"/>
    <property type="molecule type" value="Genomic_DNA"/>
</dbReference>
<gene>
    <name evidence="2" type="ORF">GCM10010361_18100</name>
</gene>
<evidence type="ECO:0000313" key="3">
    <source>
        <dbReference type="Proteomes" id="UP001500909"/>
    </source>
</evidence>
<sequence>MEDLMNTSMTAVITRPRAGVVDDIERDFEPDDAFTALLAQLRADGDRRAAAAGRRAPRTVAEMLARQRAVAQVCCGRAMEQDGSQLVCRKCGAWIDPGVVPGATAVVMGGEQDDQPEPQRREQEWILDHHRAATAADEACGLCGFWQCRCHNNARAQWNGNSAQAMTDAEREALEEKVREANRQSTGANGGKNG</sequence>
<evidence type="ECO:0000256" key="1">
    <source>
        <dbReference type="SAM" id="MobiDB-lite"/>
    </source>
</evidence>
<comment type="caution">
    <text evidence="2">The sequence shown here is derived from an EMBL/GenBank/DDBJ whole genome shotgun (WGS) entry which is preliminary data.</text>
</comment>
<reference evidence="3" key="1">
    <citation type="journal article" date="2019" name="Int. J. Syst. Evol. Microbiol.">
        <title>The Global Catalogue of Microorganisms (GCM) 10K type strain sequencing project: providing services to taxonomists for standard genome sequencing and annotation.</title>
        <authorList>
            <consortium name="The Broad Institute Genomics Platform"/>
            <consortium name="The Broad Institute Genome Sequencing Center for Infectious Disease"/>
            <person name="Wu L."/>
            <person name="Ma J."/>
        </authorList>
    </citation>
    <scope>NUCLEOTIDE SEQUENCE [LARGE SCALE GENOMIC DNA]</scope>
    <source>
        <strain evidence="3">JCM 4805</strain>
    </source>
</reference>